<feature type="region of interest" description="Disordered" evidence="1">
    <location>
        <begin position="107"/>
        <end position="147"/>
    </location>
</feature>
<gene>
    <name evidence="2" type="ORF">PU630_13595</name>
</gene>
<reference evidence="2 3" key="1">
    <citation type="submission" date="2023-03" db="EMBL/GenBank/DDBJ databases">
        <title>Genome sequence of Microbacterium sp. KACC 23027.</title>
        <authorList>
            <person name="Kim S."/>
            <person name="Heo J."/>
            <person name="Kwon S.-W."/>
        </authorList>
    </citation>
    <scope>NUCLEOTIDE SEQUENCE [LARGE SCALE GENOMIC DNA]</scope>
    <source>
        <strain evidence="2 3">KACC 23027</strain>
    </source>
</reference>
<keyword evidence="3" id="KW-1185">Reference proteome</keyword>
<proteinExistence type="predicted"/>
<dbReference type="RefSeq" id="WP_275277591.1">
    <property type="nucleotide sequence ID" value="NZ_CP119108.1"/>
</dbReference>
<evidence type="ECO:0000313" key="2">
    <source>
        <dbReference type="EMBL" id="WEG08261.1"/>
    </source>
</evidence>
<evidence type="ECO:0000256" key="1">
    <source>
        <dbReference type="SAM" id="MobiDB-lite"/>
    </source>
</evidence>
<sequence length="147" mass="16016">MAIYPGLIGFDGEILFNLNAVLMQRHDGLPTREEASRVYGASDEHATAAFMQRLTKVADQLGDHTNVVRVTVKDHVEIMRDAASSMQDHDEHNAAWVKEQDAMFTDTAKSTTQKDVADAQETVQTDAESQGQTTEAGATSTSNTGDM</sequence>
<feature type="compositionally biased region" description="Polar residues" evidence="1">
    <location>
        <begin position="121"/>
        <end position="147"/>
    </location>
</feature>
<dbReference type="EMBL" id="CP119108">
    <property type="protein sequence ID" value="WEG08261.1"/>
    <property type="molecule type" value="Genomic_DNA"/>
</dbReference>
<dbReference type="Proteomes" id="UP001214553">
    <property type="component" value="Chromosome"/>
</dbReference>
<evidence type="ECO:0000313" key="3">
    <source>
        <dbReference type="Proteomes" id="UP001214553"/>
    </source>
</evidence>
<organism evidence="2 3">
    <name type="scientific">Microbacterium horticulturae</name>
    <dbReference type="NCBI Taxonomy" id="3028316"/>
    <lineage>
        <taxon>Bacteria</taxon>
        <taxon>Bacillati</taxon>
        <taxon>Actinomycetota</taxon>
        <taxon>Actinomycetes</taxon>
        <taxon>Micrococcales</taxon>
        <taxon>Microbacteriaceae</taxon>
        <taxon>Microbacterium</taxon>
    </lineage>
</organism>
<protein>
    <submittedName>
        <fullName evidence="2">Uncharacterized protein</fullName>
    </submittedName>
</protein>
<accession>A0ABY8BVP7</accession>
<name>A0ABY8BVP7_9MICO</name>